<evidence type="ECO:0000313" key="10">
    <source>
        <dbReference type="EMBL" id="SPD04545.1"/>
    </source>
</evidence>
<evidence type="ECO:0000256" key="2">
    <source>
        <dbReference type="ARBA" id="ARBA00022737"/>
    </source>
</evidence>
<keyword evidence="3" id="KW-0547">Nucleotide-binding</keyword>
<evidence type="ECO:0008006" key="11">
    <source>
        <dbReference type="Google" id="ProtNLM"/>
    </source>
</evidence>
<keyword evidence="1" id="KW-0433">Leucine-rich repeat</keyword>
<accession>A0A2N9GY35</accession>
<dbReference type="Pfam" id="PF23559">
    <property type="entry name" value="WHD_DRP"/>
    <property type="match status" value="1"/>
</dbReference>
<dbReference type="SUPFAM" id="SSF52540">
    <property type="entry name" value="P-loop containing nucleoside triphosphate hydrolases"/>
    <property type="match status" value="1"/>
</dbReference>
<dbReference type="InterPro" id="IPR042197">
    <property type="entry name" value="Apaf_helical"/>
</dbReference>
<dbReference type="Gene3D" id="1.20.5.4130">
    <property type="match status" value="1"/>
</dbReference>
<dbReference type="Gene3D" id="1.10.10.10">
    <property type="entry name" value="Winged helix-like DNA-binding domain superfamily/Winged helix DNA-binding domain"/>
    <property type="match status" value="1"/>
</dbReference>
<keyword evidence="4" id="KW-0611">Plant defense</keyword>
<evidence type="ECO:0000256" key="3">
    <source>
        <dbReference type="ARBA" id="ARBA00022741"/>
    </source>
</evidence>
<dbReference type="PRINTS" id="PR00364">
    <property type="entry name" value="DISEASERSIST"/>
</dbReference>
<feature type="domain" description="NB-ARC" evidence="6">
    <location>
        <begin position="194"/>
        <end position="360"/>
    </location>
</feature>
<gene>
    <name evidence="10" type="ORF">FSB_LOCUS32427</name>
</gene>
<dbReference type="InterPro" id="IPR002182">
    <property type="entry name" value="NB-ARC"/>
</dbReference>
<feature type="domain" description="R13L1/DRL21-like LRR repeat region" evidence="9">
    <location>
        <begin position="551"/>
        <end position="674"/>
    </location>
</feature>
<dbReference type="GO" id="GO:0005524">
    <property type="term" value="F:ATP binding"/>
    <property type="evidence" value="ECO:0007669"/>
    <property type="project" value="UniProtKB-KW"/>
</dbReference>
<dbReference type="InterPro" id="IPR038005">
    <property type="entry name" value="RX-like_CC"/>
</dbReference>
<dbReference type="EMBL" id="OIVN01002547">
    <property type="protein sequence ID" value="SPD04545.1"/>
    <property type="molecule type" value="Genomic_DNA"/>
</dbReference>
<dbReference type="InterPro" id="IPR032675">
    <property type="entry name" value="LRR_dom_sf"/>
</dbReference>
<evidence type="ECO:0000256" key="1">
    <source>
        <dbReference type="ARBA" id="ARBA00022614"/>
    </source>
</evidence>
<evidence type="ECO:0000259" key="7">
    <source>
        <dbReference type="Pfam" id="PF18052"/>
    </source>
</evidence>
<dbReference type="Pfam" id="PF00931">
    <property type="entry name" value="NB-ARC"/>
    <property type="match status" value="1"/>
</dbReference>
<dbReference type="CDD" id="cd14798">
    <property type="entry name" value="RX-CC_like"/>
    <property type="match status" value="1"/>
</dbReference>
<evidence type="ECO:0000259" key="6">
    <source>
        <dbReference type="Pfam" id="PF00931"/>
    </source>
</evidence>
<reference evidence="10" key="1">
    <citation type="submission" date="2018-02" db="EMBL/GenBank/DDBJ databases">
        <authorList>
            <person name="Cohen D.B."/>
            <person name="Kent A.D."/>
        </authorList>
    </citation>
    <scope>NUCLEOTIDE SEQUENCE</scope>
</reference>
<dbReference type="AlphaFoldDB" id="A0A2N9GY35"/>
<dbReference type="SUPFAM" id="SSF52058">
    <property type="entry name" value="L domain-like"/>
    <property type="match status" value="1"/>
</dbReference>
<dbReference type="InterPro" id="IPR056789">
    <property type="entry name" value="LRR_R13L1-DRL21"/>
</dbReference>
<protein>
    <recommendedName>
        <fullName evidence="11">Disease resistance protein RGA3</fullName>
    </recommendedName>
</protein>
<sequence>MADAFISVILEQFASIIAREAEQEIRLVVGVDEEVGKLEGNLRTVKAVLNDAEKRQATDEAVKLWLKKLEDISYEMDDVLDEWNTAMIKLKIEKDEEENTENAHVVKKKVCSFIPSPSCCFRQVHKLFLRHDIAHKIKELSGKLDEIVRERERYGFELTTRGNASEVVARPITTSFVDVSDICGRDKVRDDLVNILLGKGSEEERNPYVISLVGVGGIGKTTLAQLAYNHPKVQAHFDKKMWICVSDPFDQCKVAKEILESIEGESPNMTTLQNLLKKICELIMGKMFFLVLDDVWTEDQKKWEPFRNALKCGSRGSRILVTTRNNKVVDMMGSARTINLEVLSNEDCWLVFSKIVFFDKDQQCEQLEDLGRKIAMKCKGLPLAAKTIGSLMRFKRSREQWDNVLDSNLWELEDVEKVVEKDLFAPLLLSYYDLPSPLKRCFSYCALYPKDYVFSSDELVDMWMAQGYIDSKENMEIIAREYFENLALRSFFQDFTKDKDDGKLINLRHLILTYIKGGVLQLEYPRGFGRLTSLRRLSHFYVSGTKDGCKLGELKDLNQLEGSLDIRGLGNVVDVCEAENAQLKKKIHLHTLNLLFTEGNDRRIEHDVSVLNALESPPNLKYLSIVRYRGTTMSPNWTMSLTKLKTLRLDWFKNLEHLPPLGKLPVLESLEIIEFNSLRKVGVEFLGIESENKKEDNMQIFPNLKSLEFNNLYKWEEWIGIEEMKEEEEDSTITIMPRLQQLKFWGCPNLKSLPDFLRTIPLKELEIRNCYSILHERCQRGTGEEWPKISHIPNIKINRSYVQRDGQEVKSEIGEYEQTIGTCLVFTEEGEFSGILVMFDCSCNRLKELPSSIGRSLVSGPTPALLKYLRSGLSEGEGMLVLAKHASV</sequence>
<evidence type="ECO:0000256" key="5">
    <source>
        <dbReference type="ARBA" id="ARBA00022840"/>
    </source>
</evidence>
<feature type="domain" description="Disease resistance protein winged helix" evidence="8">
    <location>
        <begin position="447"/>
        <end position="501"/>
    </location>
</feature>
<dbReference type="Gene3D" id="1.10.8.430">
    <property type="entry name" value="Helical domain of apoptotic protease-activating factors"/>
    <property type="match status" value="1"/>
</dbReference>
<feature type="domain" description="Disease resistance N-terminal" evidence="7">
    <location>
        <begin position="5"/>
        <end position="95"/>
    </location>
</feature>
<dbReference type="InterPro" id="IPR041118">
    <property type="entry name" value="Rx_N"/>
</dbReference>
<proteinExistence type="predicted"/>
<evidence type="ECO:0000256" key="4">
    <source>
        <dbReference type="ARBA" id="ARBA00022821"/>
    </source>
</evidence>
<name>A0A2N9GY35_FAGSY</name>
<dbReference type="Gene3D" id="3.40.50.300">
    <property type="entry name" value="P-loop containing nucleotide triphosphate hydrolases"/>
    <property type="match status" value="1"/>
</dbReference>
<dbReference type="PANTHER" id="PTHR36766">
    <property type="entry name" value="PLANT BROAD-SPECTRUM MILDEW RESISTANCE PROTEIN RPW8"/>
    <property type="match status" value="1"/>
</dbReference>
<dbReference type="FunFam" id="3.40.50.300:FF:001091">
    <property type="entry name" value="Probable disease resistance protein At1g61300"/>
    <property type="match status" value="1"/>
</dbReference>
<dbReference type="GO" id="GO:0006952">
    <property type="term" value="P:defense response"/>
    <property type="evidence" value="ECO:0007669"/>
    <property type="project" value="UniProtKB-KW"/>
</dbReference>
<evidence type="ECO:0000259" key="9">
    <source>
        <dbReference type="Pfam" id="PF25019"/>
    </source>
</evidence>
<dbReference type="InterPro" id="IPR058922">
    <property type="entry name" value="WHD_DRP"/>
</dbReference>
<dbReference type="PANTHER" id="PTHR36766:SF45">
    <property type="entry name" value="NB-ARC DOMAIN-CONTAINING PROTEIN"/>
    <property type="match status" value="1"/>
</dbReference>
<dbReference type="InterPro" id="IPR027417">
    <property type="entry name" value="P-loop_NTPase"/>
</dbReference>
<dbReference type="Pfam" id="PF18052">
    <property type="entry name" value="Rx_N"/>
    <property type="match status" value="1"/>
</dbReference>
<dbReference type="InterPro" id="IPR036388">
    <property type="entry name" value="WH-like_DNA-bd_sf"/>
</dbReference>
<dbReference type="GO" id="GO:0051707">
    <property type="term" value="P:response to other organism"/>
    <property type="evidence" value="ECO:0007669"/>
    <property type="project" value="UniProtKB-ARBA"/>
</dbReference>
<dbReference type="Pfam" id="PF25019">
    <property type="entry name" value="LRR_R13L1-DRL21"/>
    <property type="match status" value="1"/>
</dbReference>
<organism evidence="10">
    <name type="scientific">Fagus sylvatica</name>
    <name type="common">Beechnut</name>
    <dbReference type="NCBI Taxonomy" id="28930"/>
    <lineage>
        <taxon>Eukaryota</taxon>
        <taxon>Viridiplantae</taxon>
        <taxon>Streptophyta</taxon>
        <taxon>Embryophyta</taxon>
        <taxon>Tracheophyta</taxon>
        <taxon>Spermatophyta</taxon>
        <taxon>Magnoliopsida</taxon>
        <taxon>eudicotyledons</taxon>
        <taxon>Gunneridae</taxon>
        <taxon>Pentapetalae</taxon>
        <taxon>rosids</taxon>
        <taxon>fabids</taxon>
        <taxon>Fagales</taxon>
        <taxon>Fagaceae</taxon>
        <taxon>Fagus</taxon>
    </lineage>
</organism>
<keyword evidence="2" id="KW-0677">Repeat</keyword>
<keyword evidence="5" id="KW-0067">ATP-binding</keyword>
<dbReference type="Gene3D" id="3.80.10.10">
    <property type="entry name" value="Ribonuclease Inhibitor"/>
    <property type="match status" value="2"/>
</dbReference>
<dbReference type="GO" id="GO:0043531">
    <property type="term" value="F:ADP binding"/>
    <property type="evidence" value="ECO:0007669"/>
    <property type="project" value="InterPro"/>
</dbReference>
<evidence type="ECO:0000259" key="8">
    <source>
        <dbReference type="Pfam" id="PF23559"/>
    </source>
</evidence>